<reference evidence="2 3" key="1">
    <citation type="submission" date="2017-05" db="EMBL/GenBank/DDBJ databases">
        <title>Comparative genomic and metabolic analysis of manganese-oxidizing mechanisms in Celeribater manganoxidans DY25T: its adaption to the environment of polymetallic nodule.</title>
        <authorList>
            <person name="Wang X."/>
        </authorList>
    </citation>
    <scope>NUCLEOTIDE SEQUENCE [LARGE SCALE GENOMIC DNA]</scope>
    <source>
        <strain evidence="2 3">DY25</strain>
    </source>
</reference>
<evidence type="ECO:0000313" key="3">
    <source>
        <dbReference type="Proteomes" id="UP000219050"/>
    </source>
</evidence>
<evidence type="ECO:0000256" key="1">
    <source>
        <dbReference type="SAM" id="MobiDB-lite"/>
    </source>
</evidence>
<gene>
    <name evidence="2" type="ORF">CBW24_07300</name>
</gene>
<dbReference type="Proteomes" id="UP000219050">
    <property type="component" value="Chromosome"/>
</dbReference>
<name>A0A291LYP5_9RHOB</name>
<keyword evidence="3" id="KW-1185">Reference proteome</keyword>
<sequence>MSDPATNSEIEDVLSSIRRLVAQTRSTAPQDADTPTTNGAAALSNVTAPAFLSRSVSPDNRAARNGAADDAPGEDRAEDTDDVAEAGHVFAPLSCDRPLAERIAASNRKPPEPSEAENVRPSQGSAPALVLTPSFRILPEMVAEPEDDDDDEDSAQGPAAPIPLHLSRLRQAETQDDKRDDGQQAQADRDAIAAAITRRLSELEAGVDEHPQDWEPDGSEVIRDAPPVQWDDAEAIDVEDAFDIELARVSERVTSRVSAYVARRSGLLPDNPSVLEQPPVGEDQPDDAATEDTRDAASAGDGLTFHTTRTATTPKPEGETSDPAAAAEPDLGPIAVNLDVDPGAQWTGTMAAEADALAAAAVADLERAEEDDLAEAALADGFDDEPEADESQAPVLTIPDAPLTEAGMPALAGSMELTLEEDALRDIVGEILRDELRGVLGEQITRNVRLLVRREIQRILAGREFD</sequence>
<proteinExistence type="predicted"/>
<accession>A0A291LYP5</accession>
<dbReference type="AlphaFoldDB" id="A0A291LYP5"/>
<feature type="region of interest" description="Disordered" evidence="1">
    <location>
        <begin position="262"/>
        <end position="329"/>
    </location>
</feature>
<evidence type="ECO:0000313" key="2">
    <source>
        <dbReference type="EMBL" id="ATI41822.1"/>
    </source>
</evidence>
<feature type="compositionally biased region" description="Basic and acidic residues" evidence="1">
    <location>
        <begin position="202"/>
        <end position="213"/>
    </location>
</feature>
<dbReference type="KEGG" id="cmag:CBW24_07300"/>
<dbReference type="OrthoDB" id="7875768at2"/>
<feature type="compositionally biased region" description="Low complexity" evidence="1">
    <location>
        <begin position="58"/>
        <end position="70"/>
    </location>
</feature>
<feature type="compositionally biased region" description="Acidic residues" evidence="1">
    <location>
        <begin position="143"/>
        <end position="154"/>
    </location>
</feature>
<organism evidence="2 3">
    <name type="scientific">Pacificitalea manganoxidans</name>
    <dbReference type="NCBI Taxonomy" id="1411902"/>
    <lineage>
        <taxon>Bacteria</taxon>
        <taxon>Pseudomonadati</taxon>
        <taxon>Pseudomonadota</taxon>
        <taxon>Alphaproteobacteria</taxon>
        <taxon>Rhodobacterales</taxon>
        <taxon>Paracoccaceae</taxon>
        <taxon>Pacificitalea</taxon>
    </lineage>
</organism>
<dbReference type="EMBL" id="CP021404">
    <property type="protein sequence ID" value="ATI41822.1"/>
    <property type="molecule type" value="Genomic_DNA"/>
</dbReference>
<dbReference type="RefSeq" id="WP_097373161.1">
    <property type="nucleotide sequence ID" value="NZ_CP021404.1"/>
</dbReference>
<feature type="compositionally biased region" description="Basic and acidic residues" evidence="1">
    <location>
        <begin position="170"/>
        <end position="189"/>
    </location>
</feature>
<feature type="region of interest" description="Disordered" evidence="1">
    <location>
        <begin position="22"/>
        <end position="189"/>
    </location>
</feature>
<protein>
    <submittedName>
        <fullName evidence="2">Uncharacterized protein</fullName>
    </submittedName>
</protein>
<feature type="region of interest" description="Disordered" evidence="1">
    <location>
        <begin position="202"/>
        <end position="224"/>
    </location>
</feature>
<feature type="compositionally biased region" description="Polar residues" evidence="1">
    <location>
        <begin position="23"/>
        <end position="47"/>
    </location>
</feature>